<feature type="domain" description="TniQ" evidence="1">
    <location>
        <begin position="17"/>
        <end position="152"/>
    </location>
</feature>
<accession>A0A1B4LKX4</accession>
<evidence type="ECO:0000259" key="1">
    <source>
        <dbReference type="Pfam" id="PF06527"/>
    </source>
</evidence>
<dbReference type="RefSeq" id="WP_060091823.1">
    <property type="nucleotide sequence ID" value="NZ_CP013422.1"/>
</dbReference>
<dbReference type="EMBL" id="CP013422">
    <property type="protein sequence ID" value="AOJ77824.1"/>
    <property type="molecule type" value="Genomic_DNA"/>
</dbReference>
<evidence type="ECO:0000313" key="3">
    <source>
        <dbReference type="Proteomes" id="UP000243680"/>
    </source>
</evidence>
<reference evidence="2 3" key="1">
    <citation type="submission" date="2015-12" db="EMBL/GenBank/DDBJ databases">
        <title>Diversity of Burkholderia near neighbor genomes.</title>
        <authorList>
            <person name="Sahl J."/>
            <person name="Wagner D."/>
            <person name="Keim P."/>
        </authorList>
    </citation>
    <scope>NUCLEOTIDE SEQUENCE [LARGE SCALE GENOMIC DNA]</scope>
    <source>
        <strain evidence="2 3">MSMB0783</strain>
    </source>
</reference>
<organism evidence="2 3">
    <name type="scientific">Burkholderia ubonensis</name>
    <dbReference type="NCBI Taxonomy" id="101571"/>
    <lineage>
        <taxon>Bacteria</taxon>
        <taxon>Pseudomonadati</taxon>
        <taxon>Pseudomonadota</taxon>
        <taxon>Betaproteobacteria</taxon>
        <taxon>Burkholderiales</taxon>
        <taxon>Burkholderiaceae</taxon>
        <taxon>Burkholderia</taxon>
        <taxon>Burkholderia cepacia complex</taxon>
    </lineage>
</organism>
<evidence type="ECO:0000313" key="2">
    <source>
        <dbReference type="EMBL" id="AOJ77824.1"/>
    </source>
</evidence>
<dbReference type="Proteomes" id="UP000243680">
    <property type="component" value="Chromosome 2"/>
</dbReference>
<dbReference type="AlphaFoldDB" id="A0A1B4LKX4"/>
<protein>
    <submittedName>
        <fullName evidence="2">TetR family transcriptional regulator</fullName>
    </submittedName>
</protein>
<dbReference type="Pfam" id="PF06527">
    <property type="entry name" value="TniQ"/>
    <property type="match status" value="1"/>
</dbReference>
<dbReference type="InterPro" id="IPR009492">
    <property type="entry name" value="TniQ"/>
</dbReference>
<sequence>MSYTISNPRSTLHALEPIGLGTPEVESLLSYFCRLAVSHSVSAAALCRQVAKTVGWELSAKHEWHVGNIGGVGEAASNWSAALSALTSVERLDRLTLLPWRDVIAQTSLAATCSRWCPACFAEDRGSGKTPYFRLAWDVGAVNVCAQHKVELVHICPDCGRADARHKSAYVVPGWCAHCGAFLGDGEPPAPASPEELWKATQVGAMLEAQASFEAPPVRQGMLDAIQTLVTQVDNGKGAVFARRLGLSKTTVHHWLKEGGAPALPAHLRIASQTGLPLPRLLTGNLDGWTPRTAEVHQLAMLFPAETKRATARSIDWEKVRDELHTFSRLPSIISVAEASRRLDVDTRLLYQNANKEARVLAERWRHYMQRRKEQSVVNARTVIEAACRDIIADGKAINLRELNARVPKEVLGSIRGVIDVLQEVKEALGVS</sequence>
<gene>
    <name evidence="2" type="ORF">WJ35_22435</name>
</gene>
<name>A0A1B4LKX4_9BURK</name>
<proteinExistence type="predicted"/>